<dbReference type="GO" id="GO:0008170">
    <property type="term" value="F:N-methyltransferase activity"/>
    <property type="evidence" value="ECO:0007669"/>
    <property type="project" value="InterPro"/>
</dbReference>
<comment type="caution">
    <text evidence="6">The sequence shown here is derived from an EMBL/GenBank/DDBJ whole genome shotgun (WGS) entry which is preliminary data.</text>
</comment>
<dbReference type="GO" id="GO:0032259">
    <property type="term" value="P:methylation"/>
    <property type="evidence" value="ECO:0007669"/>
    <property type="project" value="UniProtKB-KW"/>
</dbReference>
<dbReference type="PANTHER" id="PTHR13370:SF3">
    <property type="entry name" value="TRNA (GUANINE(10)-N2)-METHYLTRANSFERASE HOMOLOG"/>
    <property type="match status" value="1"/>
</dbReference>
<dbReference type="PANTHER" id="PTHR13370">
    <property type="entry name" value="RNA METHYLASE-RELATED"/>
    <property type="match status" value="1"/>
</dbReference>
<dbReference type="CDD" id="cd02440">
    <property type="entry name" value="AdoMet_MTases"/>
    <property type="match status" value="1"/>
</dbReference>
<gene>
    <name evidence="6" type="ORF">ENG63_04615</name>
</gene>
<proteinExistence type="inferred from homology"/>
<dbReference type="SUPFAM" id="SSF53335">
    <property type="entry name" value="S-adenosyl-L-methionine-dependent methyltransferases"/>
    <property type="match status" value="1"/>
</dbReference>
<comment type="similarity">
    <text evidence="1 4">Belongs to the N(4)/N(6)-methyltransferase family.</text>
</comment>
<organism evidence="6">
    <name type="scientific">Desulfofervidus auxilii</name>
    <dbReference type="NCBI Taxonomy" id="1621989"/>
    <lineage>
        <taxon>Bacteria</taxon>
        <taxon>Pseudomonadati</taxon>
        <taxon>Thermodesulfobacteriota</taxon>
        <taxon>Candidatus Desulfofervidia</taxon>
        <taxon>Candidatus Desulfofervidales</taxon>
        <taxon>Candidatus Desulfofervidaceae</taxon>
        <taxon>Candidatus Desulfofervidus</taxon>
    </lineage>
</organism>
<dbReference type="PRINTS" id="PR00508">
    <property type="entry name" value="S21N4MTFRASE"/>
</dbReference>
<feature type="domain" description="DNA methylase N-4/N-6" evidence="5">
    <location>
        <begin position="169"/>
        <end position="229"/>
    </location>
</feature>
<dbReference type="InterPro" id="IPR002052">
    <property type="entry name" value="DNA_methylase_N6_adenine_CS"/>
</dbReference>
<evidence type="ECO:0000313" key="6">
    <source>
        <dbReference type="EMBL" id="HDD44127.1"/>
    </source>
</evidence>
<dbReference type="GO" id="GO:0003677">
    <property type="term" value="F:DNA binding"/>
    <property type="evidence" value="ECO:0007669"/>
    <property type="project" value="InterPro"/>
</dbReference>
<evidence type="ECO:0000256" key="2">
    <source>
        <dbReference type="ARBA" id="ARBA00022603"/>
    </source>
</evidence>
<protein>
    <recommendedName>
        <fullName evidence="4">Methyltransferase</fullName>
        <ecNumber evidence="4">2.1.1.-</ecNumber>
    </recommendedName>
</protein>
<keyword evidence="2" id="KW-0489">Methyltransferase</keyword>
<dbReference type="GO" id="GO:0005737">
    <property type="term" value="C:cytoplasm"/>
    <property type="evidence" value="ECO:0007669"/>
    <property type="project" value="TreeGrafter"/>
</dbReference>
<sequence>MERVIMNQEIKTMCESIQKKLKFPEDFINKIILGDALNLIKLIPDNSVDVVLTDPPYGLNKGGIKNDTNLTIFYRILPECYRVLKNDSFFITFFSTKFLPKLFESNPFKYFWQIILYCPEGRVKSPIGYTKYMSVFIFKKGNPKIPHLGKDIFIDTPGKMVEPDEGYIDHPTPKPKHFIGEILKMFTKENDIVLDPFIGSGSTAIACIQLNRRFIGFEIEKSYWELAQKRVSKFVNHQTYYQGELFFDKGGEK</sequence>
<reference evidence="6" key="1">
    <citation type="journal article" date="2020" name="mSystems">
        <title>Genome- and Community-Level Interaction Insights into Carbon Utilization and Element Cycling Functions of Hydrothermarchaeota in Hydrothermal Sediment.</title>
        <authorList>
            <person name="Zhou Z."/>
            <person name="Liu Y."/>
            <person name="Xu W."/>
            <person name="Pan J."/>
            <person name="Luo Z.H."/>
            <person name="Li M."/>
        </authorList>
    </citation>
    <scope>NUCLEOTIDE SEQUENCE [LARGE SCALE GENOMIC DNA]</scope>
    <source>
        <strain evidence="6">HyVt-233</strain>
    </source>
</reference>
<dbReference type="Pfam" id="PF01555">
    <property type="entry name" value="N6_N4_Mtase"/>
    <property type="match status" value="1"/>
</dbReference>
<accession>A0A7C0Y2F0</accession>
<dbReference type="AlphaFoldDB" id="A0A7C0Y2F0"/>
<name>A0A7C0Y2F0_DESA2</name>
<dbReference type="EC" id="2.1.1.-" evidence="4"/>
<evidence type="ECO:0000256" key="3">
    <source>
        <dbReference type="ARBA" id="ARBA00022679"/>
    </source>
</evidence>
<dbReference type="Gene3D" id="3.40.50.150">
    <property type="entry name" value="Vaccinia Virus protein VP39"/>
    <property type="match status" value="1"/>
</dbReference>
<evidence type="ECO:0000256" key="1">
    <source>
        <dbReference type="ARBA" id="ARBA00006594"/>
    </source>
</evidence>
<dbReference type="InterPro" id="IPR002941">
    <property type="entry name" value="DNA_methylase_N4/N6"/>
</dbReference>
<dbReference type="Proteomes" id="UP000886289">
    <property type="component" value="Unassembled WGS sequence"/>
</dbReference>
<evidence type="ECO:0000256" key="4">
    <source>
        <dbReference type="RuleBase" id="RU362026"/>
    </source>
</evidence>
<evidence type="ECO:0000259" key="5">
    <source>
        <dbReference type="Pfam" id="PF01555"/>
    </source>
</evidence>
<keyword evidence="3" id="KW-0808">Transferase</keyword>
<dbReference type="InterPro" id="IPR029063">
    <property type="entry name" value="SAM-dependent_MTases_sf"/>
</dbReference>
<dbReference type="PROSITE" id="PS00092">
    <property type="entry name" value="N6_MTASE"/>
    <property type="match status" value="1"/>
</dbReference>
<dbReference type="EMBL" id="DRBS01000180">
    <property type="protein sequence ID" value="HDD44127.1"/>
    <property type="molecule type" value="Genomic_DNA"/>
</dbReference>
<dbReference type="InterPro" id="IPR001091">
    <property type="entry name" value="RM_Methyltransferase"/>
</dbReference>